<evidence type="ECO:0000313" key="3">
    <source>
        <dbReference type="Proteomes" id="UP001367508"/>
    </source>
</evidence>
<feature type="compositionally biased region" description="Basic and acidic residues" evidence="1">
    <location>
        <begin position="149"/>
        <end position="161"/>
    </location>
</feature>
<organism evidence="2 3">
    <name type="scientific">Canavalia gladiata</name>
    <name type="common">Sword bean</name>
    <name type="synonym">Dolichos gladiatus</name>
    <dbReference type="NCBI Taxonomy" id="3824"/>
    <lineage>
        <taxon>Eukaryota</taxon>
        <taxon>Viridiplantae</taxon>
        <taxon>Streptophyta</taxon>
        <taxon>Embryophyta</taxon>
        <taxon>Tracheophyta</taxon>
        <taxon>Spermatophyta</taxon>
        <taxon>Magnoliopsida</taxon>
        <taxon>eudicotyledons</taxon>
        <taxon>Gunneridae</taxon>
        <taxon>Pentapetalae</taxon>
        <taxon>rosids</taxon>
        <taxon>fabids</taxon>
        <taxon>Fabales</taxon>
        <taxon>Fabaceae</taxon>
        <taxon>Papilionoideae</taxon>
        <taxon>50 kb inversion clade</taxon>
        <taxon>NPAAA clade</taxon>
        <taxon>indigoferoid/millettioid clade</taxon>
        <taxon>Phaseoleae</taxon>
        <taxon>Canavalia</taxon>
    </lineage>
</organism>
<dbReference type="AlphaFoldDB" id="A0AAN9LXP4"/>
<gene>
    <name evidence="2" type="ORF">VNO77_13280</name>
</gene>
<dbReference type="Proteomes" id="UP001367508">
    <property type="component" value="Unassembled WGS sequence"/>
</dbReference>
<sequence length="414" mass="46121">MKGLTVKGLGMIEHERLLGKSGMNMERTDRNLQDVREKVFPYEGQNPKPAANVRPVTLRTKRKKKSLASLKANAKIAKTAARKVFIAQESDFSTPKPDKEEDAKKDEENSGIEVLEGASTIPSARRAKAVARIKFIRTEATPTWQFDKVTGEEKKDEDHPQLETSKTRVRNSSKSHSNQQIVANKISGDSAQLWKEKVDLCAPLNCLVEAANRNKFRNKSTMQENGAIPMLVNSNSNDSQVPKVKVNKHCSIIKARGVQNELTPSESDSVKRRRLQSTQEKPPKISEDLNLPAQPVIGSNTESIKGFGPIWFSLVASEEKEISARLPQISSCYLRVKDGSLPVSFIKKYLVKKLGLTSEAEVEISLRGQPVLSSWQLKNLVDLWMQTVPRNEIQTSVGSSAKDFVMVLSYGRKA</sequence>
<feature type="compositionally biased region" description="Basic and acidic residues" evidence="1">
    <location>
        <begin position="96"/>
        <end position="108"/>
    </location>
</feature>
<feature type="region of interest" description="Disordered" evidence="1">
    <location>
        <begin position="261"/>
        <end position="291"/>
    </location>
</feature>
<evidence type="ECO:0000256" key="1">
    <source>
        <dbReference type="SAM" id="MobiDB-lite"/>
    </source>
</evidence>
<name>A0AAN9LXP4_CANGL</name>
<protein>
    <recommendedName>
        <fullName evidence="4">E3 ubiquitin protein ligase DRIP2-like</fullName>
    </recommendedName>
</protein>
<accession>A0AAN9LXP4</accession>
<dbReference type="GO" id="GO:0004842">
    <property type="term" value="F:ubiquitin-protein transferase activity"/>
    <property type="evidence" value="ECO:0007669"/>
    <property type="project" value="InterPro"/>
</dbReference>
<dbReference type="PANTHER" id="PTHR46293">
    <property type="entry name" value="E3 UBIQUITIN PROTEIN LIGASE DRIP1"/>
    <property type="match status" value="1"/>
</dbReference>
<feature type="region of interest" description="Disordered" evidence="1">
    <location>
        <begin position="88"/>
        <end position="111"/>
    </location>
</feature>
<keyword evidence="3" id="KW-1185">Reference proteome</keyword>
<proteinExistence type="predicted"/>
<dbReference type="InterPro" id="IPR044807">
    <property type="entry name" value="DRIP1-like"/>
</dbReference>
<comment type="caution">
    <text evidence="2">The sequence shown here is derived from an EMBL/GenBank/DDBJ whole genome shotgun (WGS) entry which is preliminary data.</text>
</comment>
<dbReference type="EMBL" id="JAYMYQ010000003">
    <property type="protein sequence ID" value="KAK7344052.1"/>
    <property type="molecule type" value="Genomic_DNA"/>
</dbReference>
<reference evidence="2 3" key="1">
    <citation type="submission" date="2024-01" db="EMBL/GenBank/DDBJ databases">
        <title>The genomes of 5 underutilized Papilionoideae crops provide insights into root nodulation and disease resistanc.</title>
        <authorList>
            <person name="Jiang F."/>
        </authorList>
    </citation>
    <scope>NUCLEOTIDE SEQUENCE [LARGE SCALE GENOMIC DNA]</scope>
    <source>
        <strain evidence="2">LVBAO_FW01</strain>
        <tissue evidence="2">Leaves</tissue>
    </source>
</reference>
<evidence type="ECO:0008006" key="4">
    <source>
        <dbReference type="Google" id="ProtNLM"/>
    </source>
</evidence>
<dbReference type="PANTHER" id="PTHR46293:SF3">
    <property type="entry name" value="E3 UBIQUITIN PROTEIN LIGASE DRIPH-RELATED"/>
    <property type="match status" value="1"/>
</dbReference>
<evidence type="ECO:0000313" key="2">
    <source>
        <dbReference type="EMBL" id="KAK7344052.1"/>
    </source>
</evidence>
<feature type="region of interest" description="Disordered" evidence="1">
    <location>
        <begin position="147"/>
        <end position="180"/>
    </location>
</feature>